<sequence length="48" mass="5653">MRTRQIRRSREPALKRHRATTGPAGLHGFTQIYTRSNRPPARSPERQR</sequence>
<dbReference type="Proteomes" id="UP001589575">
    <property type="component" value="Unassembled WGS sequence"/>
</dbReference>
<evidence type="ECO:0000256" key="1">
    <source>
        <dbReference type="SAM" id="MobiDB-lite"/>
    </source>
</evidence>
<evidence type="ECO:0000313" key="3">
    <source>
        <dbReference type="Proteomes" id="UP001589575"/>
    </source>
</evidence>
<comment type="caution">
    <text evidence="2">The sequence shown here is derived from an EMBL/GenBank/DDBJ whole genome shotgun (WGS) entry which is preliminary data.</text>
</comment>
<gene>
    <name evidence="2" type="ORF">ACFFX0_04060</name>
</gene>
<accession>A0ABV5FUQ9</accession>
<proteinExistence type="predicted"/>
<feature type="region of interest" description="Disordered" evidence="1">
    <location>
        <begin position="1"/>
        <end position="48"/>
    </location>
</feature>
<protein>
    <submittedName>
        <fullName evidence="2">Uncharacterized protein</fullName>
    </submittedName>
</protein>
<evidence type="ECO:0000313" key="2">
    <source>
        <dbReference type="EMBL" id="MFB9070406.1"/>
    </source>
</evidence>
<name>A0ABV5FUQ9_9MICC</name>
<keyword evidence="3" id="KW-1185">Reference proteome</keyword>
<reference evidence="2 3" key="1">
    <citation type="submission" date="2024-09" db="EMBL/GenBank/DDBJ databases">
        <authorList>
            <person name="Sun Q."/>
            <person name="Mori K."/>
        </authorList>
    </citation>
    <scope>NUCLEOTIDE SEQUENCE [LARGE SCALE GENOMIC DNA]</scope>
    <source>
        <strain evidence="2 3">CCM 7609</strain>
    </source>
</reference>
<dbReference type="EMBL" id="JBHMFI010000001">
    <property type="protein sequence ID" value="MFB9070406.1"/>
    <property type="molecule type" value="Genomic_DNA"/>
</dbReference>
<organism evidence="2 3">
    <name type="scientific">Citricoccus parietis</name>
    <dbReference type="NCBI Taxonomy" id="592307"/>
    <lineage>
        <taxon>Bacteria</taxon>
        <taxon>Bacillati</taxon>
        <taxon>Actinomycetota</taxon>
        <taxon>Actinomycetes</taxon>
        <taxon>Micrococcales</taxon>
        <taxon>Micrococcaceae</taxon>
        <taxon>Citricoccus</taxon>
    </lineage>
</organism>